<dbReference type="EMBL" id="CACSLK010018942">
    <property type="protein sequence ID" value="CAA0819326.1"/>
    <property type="molecule type" value="Genomic_DNA"/>
</dbReference>
<sequence>LEWWIDEVNAEIQELKRIGKRRWLKDKKCDKLDKLRKERAKYRARLRKLVSHTEEFVEKEPLFVFDPSGYIKDMVVEIVVEPVEYEDPPSLGDGFVNEEVAIDYLGPYISDAYHDDKLMDVEEAAIAEDREETLVDPQSKERREERKAMANKEMKDKIDNHDIQMRSMREVIEGRLGSLDESQNNTNAVVTRLEQRLEEVLRALQQQPPHRDDPPRREPRRHDEHADRTPSPRREDRYEQRRAHEQEKGRRRERCEHEEDFDQRSQASTYRERPKPDKPRFVMSIFTDSDPEAWLNRISQYFELNETDSHDRVRYATFYLDGEANVWWQWLSRIYRRRQQVITLLILRENCLLDLARPITIIIMRLSHESDRQAICVNTSR</sequence>
<feature type="non-terminal residue" evidence="3">
    <location>
        <position position="381"/>
    </location>
</feature>
<evidence type="ECO:0000313" key="3">
    <source>
        <dbReference type="EMBL" id="CAA0819326.1"/>
    </source>
</evidence>
<evidence type="ECO:0000256" key="2">
    <source>
        <dbReference type="SAM" id="MobiDB-lite"/>
    </source>
</evidence>
<keyword evidence="4" id="KW-1185">Reference proteome</keyword>
<evidence type="ECO:0000313" key="4">
    <source>
        <dbReference type="Proteomes" id="UP001153555"/>
    </source>
</evidence>
<dbReference type="AlphaFoldDB" id="A0A9N7MZ71"/>
<feature type="compositionally biased region" description="Basic and acidic residues" evidence="2">
    <location>
        <begin position="138"/>
        <end position="159"/>
    </location>
</feature>
<feature type="compositionally biased region" description="Basic and acidic residues" evidence="2">
    <location>
        <begin position="270"/>
        <end position="280"/>
    </location>
</feature>
<reference evidence="3" key="1">
    <citation type="submission" date="2019-12" db="EMBL/GenBank/DDBJ databases">
        <authorList>
            <person name="Scholes J."/>
        </authorList>
    </citation>
    <scope>NUCLEOTIDE SEQUENCE</scope>
</reference>
<feature type="region of interest" description="Disordered" evidence="2">
    <location>
        <begin position="130"/>
        <end position="159"/>
    </location>
</feature>
<evidence type="ECO:0000256" key="1">
    <source>
        <dbReference type="SAM" id="Coils"/>
    </source>
</evidence>
<comment type="caution">
    <text evidence="3">The sequence shown here is derived from an EMBL/GenBank/DDBJ whole genome shotgun (WGS) entry which is preliminary data.</text>
</comment>
<feature type="non-terminal residue" evidence="3">
    <location>
        <position position="1"/>
    </location>
</feature>
<gene>
    <name evidence="3" type="ORF">SHERM_17800</name>
</gene>
<organism evidence="3 4">
    <name type="scientific">Striga hermonthica</name>
    <name type="common">Purple witchweed</name>
    <name type="synonym">Buchnera hermonthica</name>
    <dbReference type="NCBI Taxonomy" id="68872"/>
    <lineage>
        <taxon>Eukaryota</taxon>
        <taxon>Viridiplantae</taxon>
        <taxon>Streptophyta</taxon>
        <taxon>Embryophyta</taxon>
        <taxon>Tracheophyta</taxon>
        <taxon>Spermatophyta</taxon>
        <taxon>Magnoliopsida</taxon>
        <taxon>eudicotyledons</taxon>
        <taxon>Gunneridae</taxon>
        <taxon>Pentapetalae</taxon>
        <taxon>asterids</taxon>
        <taxon>lamiids</taxon>
        <taxon>Lamiales</taxon>
        <taxon>Orobanchaceae</taxon>
        <taxon>Buchnereae</taxon>
        <taxon>Striga</taxon>
    </lineage>
</organism>
<dbReference type="Proteomes" id="UP001153555">
    <property type="component" value="Unassembled WGS sequence"/>
</dbReference>
<proteinExistence type="predicted"/>
<name>A0A9N7MZ71_STRHE</name>
<keyword evidence="1" id="KW-0175">Coiled coil</keyword>
<dbReference type="OrthoDB" id="2013610at2759"/>
<feature type="coiled-coil region" evidence="1">
    <location>
        <begin position="25"/>
        <end position="52"/>
    </location>
</feature>
<feature type="compositionally biased region" description="Basic and acidic residues" evidence="2">
    <location>
        <begin position="209"/>
        <end position="257"/>
    </location>
</feature>
<feature type="region of interest" description="Disordered" evidence="2">
    <location>
        <begin position="203"/>
        <end position="280"/>
    </location>
</feature>
<protein>
    <submittedName>
        <fullName evidence="3">Uncharacterized protein</fullName>
    </submittedName>
</protein>
<accession>A0A9N7MZ71</accession>